<name>A0A167PGL2_PHYB8</name>
<dbReference type="GeneID" id="29001636"/>
<dbReference type="EMBL" id="KV440974">
    <property type="protein sequence ID" value="OAD77874.1"/>
    <property type="molecule type" value="Genomic_DNA"/>
</dbReference>
<evidence type="ECO:0000313" key="2">
    <source>
        <dbReference type="Proteomes" id="UP000077315"/>
    </source>
</evidence>
<dbReference type="InParanoid" id="A0A167PGL2"/>
<keyword evidence="2" id="KW-1185">Reference proteome</keyword>
<proteinExistence type="predicted"/>
<evidence type="ECO:0000313" key="1">
    <source>
        <dbReference type="EMBL" id="OAD77874.1"/>
    </source>
</evidence>
<sequence length="114" mass="13631">MAYKHYILRLQISVIKRRRKILCTNFNFISEKLGRKNKKMRKKKKFIQGTRQKTIISIQVLHYMRGIERLDLLRSTVPEMQLKKKKAKAKEINQEDKSFCSPEFVLSTQIKFAT</sequence>
<dbReference type="VEuPathDB" id="FungiDB:PHYBLDRAFT_60998"/>
<protein>
    <submittedName>
        <fullName evidence="1">Uncharacterized protein</fullName>
    </submittedName>
</protein>
<dbReference type="AlphaFoldDB" id="A0A167PGL2"/>
<reference evidence="2" key="1">
    <citation type="submission" date="2015-06" db="EMBL/GenBank/DDBJ databases">
        <title>Expansion of signal transduction pathways in fungi by whole-genome duplication.</title>
        <authorList>
            <consortium name="DOE Joint Genome Institute"/>
            <person name="Corrochano L.M."/>
            <person name="Kuo A."/>
            <person name="Marcet-Houben M."/>
            <person name="Polaino S."/>
            <person name="Salamov A."/>
            <person name="Villalobos J.M."/>
            <person name="Alvarez M.I."/>
            <person name="Avalos J."/>
            <person name="Benito E.P."/>
            <person name="Benoit I."/>
            <person name="Burger G."/>
            <person name="Camino L.P."/>
            <person name="Canovas D."/>
            <person name="Cerda-Olmedo E."/>
            <person name="Cheng J.-F."/>
            <person name="Dominguez A."/>
            <person name="Elias M."/>
            <person name="Eslava A.P."/>
            <person name="Glaser F."/>
            <person name="Grimwood J."/>
            <person name="Gutierrez G."/>
            <person name="Heitman J."/>
            <person name="Henrissat B."/>
            <person name="Iturriaga E.A."/>
            <person name="Lang B.F."/>
            <person name="Lavin J.L."/>
            <person name="Lee S."/>
            <person name="Li W."/>
            <person name="Lindquist E."/>
            <person name="Lopez-Garcia S."/>
            <person name="Luque E.M."/>
            <person name="Marcos A.T."/>
            <person name="Martin J."/>
            <person name="McCluskey K."/>
            <person name="Medina H.R."/>
            <person name="Miralles-Duran A."/>
            <person name="Miyazaki A."/>
            <person name="Munoz-Torres E."/>
            <person name="Oguiza J.A."/>
            <person name="Ohm R."/>
            <person name="Olmedo M."/>
            <person name="Orejas M."/>
            <person name="Ortiz-Castellanos L."/>
            <person name="Pisabarro A.G."/>
            <person name="Rodriguez-Romero J."/>
            <person name="Ruiz-Herrera J."/>
            <person name="Ruiz-Vazquez R."/>
            <person name="Sanz C."/>
            <person name="Schackwitz W."/>
            <person name="Schmutz J."/>
            <person name="Shahriari M."/>
            <person name="Shelest E."/>
            <person name="Silva-Franco F."/>
            <person name="Soanes D."/>
            <person name="Syed K."/>
            <person name="Tagua V.G."/>
            <person name="Talbot N.J."/>
            <person name="Thon M."/>
            <person name="De vries R.P."/>
            <person name="Wiebenga A."/>
            <person name="Yadav J.S."/>
            <person name="Braun E.L."/>
            <person name="Baker S."/>
            <person name="Garre V."/>
            <person name="Horwitz B."/>
            <person name="Torres-Martinez S."/>
            <person name="Idnurm A."/>
            <person name="Herrera-Estrella A."/>
            <person name="Gabaldon T."/>
            <person name="Grigoriev I.V."/>
        </authorList>
    </citation>
    <scope>NUCLEOTIDE SEQUENCE [LARGE SCALE GENOMIC DNA]</scope>
    <source>
        <strain evidence="2">NRRL 1555(-)</strain>
    </source>
</reference>
<dbReference type="Proteomes" id="UP000077315">
    <property type="component" value="Unassembled WGS sequence"/>
</dbReference>
<gene>
    <name evidence="1" type="ORF">PHYBLDRAFT_60998</name>
</gene>
<accession>A0A167PGL2</accession>
<organism evidence="1 2">
    <name type="scientific">Phycomyces blakesleeanus (strain ATCC 8743b / DSM 1359 / FGSC 10004 / NBRC 33097 / NRRL 1555)</name>
    <dbReference type="NCBI Taxonomy" id="763407"/>
    <lineage>
        <taxon>Eukaryota</taxon>
        <taxon>Fungi</taxon>
        <taxon>Fungi incertae sedis</taxon>
        <taxon>Mucoromycota</taxon>
        <taxon>Mucoromycotina</taxon>
        <taxon>Mucoromycetes</taxon>
        <taxon>Mucorales</taxon>
        <taxon>Phycomycetaceae</taxon>
        <taxon>Phycomyces</taxon>
    </lineage>
</organism>
<dbReference type="RefSeq" id="XP_018295914.1">
    <property type="nucleotide sequence ID" value="XM_018440730.1"/>
</dbReference>